<comment type="caution">
    <text evidence="5">The sequence shown here is derived from an EMBL/GenBank/DDBJ whole genome shotgun (WGS) entry which is preliminary data.</text>
</comment>
<feature type="domain" description="SH3b" evidence="4">
    <location>
        <begin position="182"/>
        <end position="249"/>
    </location>
</feature>
<dbReference type="InterPro" id="IPR007921">
    <property type="entry name" value="CHAP_dom"/>
</dbReference>
<evidence type="ECO:0000256" key="1">
    <source>
        <dbReference type="ARBA" id="ARBA00001561"/>
    </source>
</evidence>
<dbReference type="Proteomes" id="UP000239706">
    <property type="component" value="Unassembled WGS sequence"/>
</dbReference>
<dbReference type="SUPFAM" id="SSF50044">
    <property type="entry name" value="SH3-domain"/>
    <property type="match status" value="2"/>
</dbReference>
<feature type="domain" description="SH3b" evidence="4">
    <location>
        <begin position="340"/>
        <end position="405"/>
    </location>
</feature>
<accession>A0A2T0B5M8</accession>
<dbReference type="Pfam" id="PF08239">
    <property type="entry name" value="SH3_3"/>
    <property type="match status" value="3"/>
</dbReference>
<dbReference type="PROSITE" id="PS50911">
    <property type="entry name" value="CHAP"/>
    <property type="match status" value="1"/>
</dbReference>
<evidence type="ECO:0000313" key="6">
    <source>
        <dbReference type="Proteomes" id="UP000239706"/>
    </source>
</evidence>
<feature type="domain" description="Peptidase C51" evidence="3">
    <location>
        <begin position="32"/>
        <end position="163"/>
    </location>
</feature>
<dbReference type="InterPro" id="IPR036028">
    <property type="entry name" value="SH3-like_dom_sf"/>
</dbReference>
<dbReference type="EMBL" id="PVXO01000030">
    <property type="protein sequence ID" value="PRR79190.1"/>
    <property type="molecule type" value="Genomic_DNA"/>
</dbReference>
<evidence type="ECO:0000259" key="3">
    <source>
        <dbReference type="PROSITE" id="PS50911"/>
    </source>
</evidence>
<sequence length="405" mass="45218">MNRLKKLIVISCITTTVMSNPFTVSVKAYSNNLTPNTFSSAYNNDNIFTTCGYKGQCTWFTYGRVLEKLDTKLPKEFYGNAVDWWYSNLSKNDYPYGTKPKANSIAVWSGGNSGYGHVAFVEKVEGNTVYFNEGNFSVRRDYDKQLKSLSKENMKKRGNLYLKGYIYLENNDEPEHISSITEKYKYGTPKINRGSALNIRSNPSTSSKICGTLKSGDIFTILSKVGDWYKIKINATYGYVSSKYVTLTSKTPSSTKPIVDNKKYGTPKINKGSALNIRSNPSISSKVCGTLKSGDIFTILSKVGDWYKIKINATYGYVSSKYVTLISKTPSSTKPIVDNKKYGTVSLNNKNSRLNFRTSPSKKAKIMTSLPNGTKVQILGNTNGWYKVNYNGLTGYLSSQLVKVL</sequence>
<dbReference type="OrthoDB" id="1884925at2"/>
<organism evidence="5 6">
    <name type="scientific">Clostridium liquoris</name>
    <dbReference type="NCBI Taxonomy" id="1289519"/>
    <lineage>
        <taxon>Bacteria</taxon>
        <taxon>Bacillati</taxon>
        <taxon>Bacillota</taxon>
        <taxon>Clostridia</taxon>
        <taxon>Eubacteriales</taxon>
        <taxon>Clostridiaceae</taxon>
        <taxon>Clostridium</taxon>
    </lineage>
</organism>
<dbReference type="Gene3D" id="2.30.30.40">
    <property type="entry name" value="SH3 Domains"/>
    <property type="match status" value="3"/>
</dbReference>
<dbReference type="PROSITE" id="PS51781">
    <property type="entry name" value="SH3B"/>
    <property type="match status" value="3"/>
</dbReference>
<dbReference type="RefSeq" id="WP_106063174.1">
    <property type="nucleotide sequence ID" value="NZ_PVXO01000030.1"/>
</dbReference>
<dbReference type="InterPro" id="IPR038765">
    <property type="entry name" value="Papain-like_cys_pep_sf"/>
</dbReference>
<protein>
    <recommendedName>
        <fullName evidence="2">N-acetylmuramoyl-L-alanine amidase</fullName>
        <ecNumber evidence="2">3.5.1.28</ecNumber>
    </recommendedName>
</protein>
<dbReference type="EC" id="3.5.1.28" evidence="2"/>
<feature type="domain" description="SH3b" evidence="4">
    <location>
        <begin position="265"/>
        <end position="327"/>
    </location>
</feature>
<evidence type="ECO:0000259" key="4">
    <source>
        <dbReference type="PROSITE" id="PS51781"/>
    </source>
</evidence>
<reference evidence="5 6" key="1">
    <citation type="submission" date="2018-03" db="EMBL/GenBank/DDBJ databases">
        <title>Genome sequence of Clostridium liquoris DSM 100320.</title>
        <authorList>
            <person name="Poehlein A."/>
            <person name="Daniel R."/>
        </authorList>
    </citation>
    <scope>NUCLEOTIDE SEQUENCE [LARGE SCALE GENOMIC DNA]</scope>
    <source>
        <strain evidence="5 6">DSM 100320</strain>
    </source>
</reference>
<keyword evidence="6" id="KW-1185">Reference proteome</keyword>
<dbReference type="GO" id="GO:0008745">
    <property type="term" value="F:N-acetylmuramoyl-L-alanine amidase activity"/>
    <property type="evidence" value="ECO:0007669"/>
    <property type="project" value="UniProtKB-EC"/>
</dbReference>
<dbReference type="InterPro" id="IPR052354">
    <property type="entry name" value="Cell_Wall_Dynamics_Protein"/>
</dbReference>
<dbReference type="Pfam" id="PF05257">
    <property type="entry name" value="CHAP"/>
    <property type="match status" value="1"/>
</dbReference>
<comment type="catalytic activity">
    <reaction evidence="1">
        <text>Hydrolyzes the link between N-acetylmuramoyl residues and L-amino acid residues in certain cell-wall glycopeptides.</text>
        <dbReference type="EC" id="3.5.1.28"/>
    </reaction>
</comment>
<dbReference type="AlphaFoldDB" id="A0A2T0B5M8"/>
<evidence type="ECO:0000313" key="5">
    <source>
        <dbReference type="EMBL" id="PRR79190.1"/>
    </source>
</evidence>
<dbReference type="PANTHER" id="PTHR34408">
    <property type="entry name" value="FAMILY PROTEIN, PUTATIVE-RELATED"/>
    <property type="match status" value="1"/>
</dbReference>
<gene>
    <name evidence="5" type="primary">bcn</name>
    <name evidence="5" type="ORF">CLLI_10350</name>
</gene>
<evidence type="ECO:0000256" key="2">
    <source>
        <dbReference type="ARBA" id="ARBA00011901"/>
    </source>
</evidence>
<dbReference type="SUPFAM" id="SSF54001">
    <property type="entry name" value="Cysteine proteinases"/>
    <property type="match status" value="1"/>
</dbReference>
<dbReference type="SMART" id="SM00287">
    <property type="entry name" value="SH3b"/>
    <property type="match status" value="3"/>
</dbReference>
<name>A0A2T0B5M8_9CLOT</name>
<dbReference type="InterPro" id="IPR003646">
    <property type="entry name" value="SH3-like_bac-type"/>
</dbReference>
<proteinExistence type="predicted"/>
<dbReference type="Gene3D" id="3.90.1720.10">
    <property type="entry name" value="endopeptidase domain like (from Nostoc punctiforme)"/>
    <property type="match status" value="1"/>
</dbReference>
<dbReference type="PANTHER" id="PTHR34408:SF1">
    <property type="entry name" value="GLYCOSYL HYDROLASE FAMILY 19 DOMAIN-CONTAINING PROTEIN HI_1415"/>
    <property type="match status" value="1"/>
</dbReference>